<dbReference type="InterPro" id="IPR003561">
    <property type="entry name" value="Mutator_MutT"/>
</dbReference>
<dbReference type="Pfam" id="PF14815">
    <property type="entry name" value="NUDIX_4"/>
    <property type="match status" value="1"/>
</dbReference>
<evidence type="ECO:0000256" key="8">
    <source>
        <dbReference type="ARBA" id="ARBA00022842"/>
    </source>
</evidence>
<evidence type="ECO:0000256" key="3">
    <source>
        <dbReference type="ARBA" id="ARBA00022457"/>
    </source>
</evidence>
<evidence type="ECO:0000256" key="10">
    <source>
        <dbReference type="ARBA" id="ARBA00035861"/>
    </source>
</evidence>
<gene>
    <name evidence="13" type="ORF">MNBD_GAMMA03-231</name>
</gene>
<dbReference type="InterPro" id="IPR020084">
    <property type="entry name" value="NUDIX_hydrolase_CS"/>
</dbReference>
<dbReference type="GO" id="GO:0035539">
    <property type="term" value="F:8-oxo-7,8-dihydrodeoxyguanosine triphosphate pyrophosphatase activity"/>
    <property type="evidence" value="ECO:0007669"/>
    <property type="project" value="UniProtKB-EC"/>
</dbReference>
<evidence type="ECO:0000256" key="2">
    <source>
        <dbReference type="ARBA" id="ARBA00005582"/>
    </source>
</evidence>
<dbReference type="GO" id="GO:0044715">
    <property type="term" value="F:8-oxo-dGDP phosphatase activity"/>
    <property type="evidence" value="ECO:0007669"/>
    <property type="project" value="TreeGrafter"/>
</dbReference>
<evidence type="ECO:0000313" key="13">
    <source>
        <dbReference type="EMBL" id="VAW49001.1"/>
    </source>
</evidence>
<dbReference type="GO" id="GO:0046872">
    <property type="term" value="F:metal ion binding"/>
    <property type="evidence" value="ECO:0007669"/>
    <property type="project" value="UniProtKB-KW"/>
</dbReference>
<name>A0A3B0W141_9ZZZZ</name>
<dbReference type="InterPro" id="IPR029119">
    <property type="entry name" value="MutY_C"/>
</dbReference>
<keyword evidence="9" id="KW-0234">DNA repair</keyword>
<dbReference type="Gene3D" id="3.90.79.10">
    <property type="entry name" value="Nucleoside Triphosphate Pyrophosphohydrolase"/>
    <property type="match status" value="1"/>
</dbReference>
<accession>A0A3B0W141</accession>
<dbReference type="EC" id="3.6.1.55" evidence="11"/>
<dbReference type="EMBL" id="UOFC01000249">
    <property type="protein sequence ID" value="VAW49001.1"/>
    <property type="molecule type" value="Genomic_DNA"/>
</dbReference>
<dbReference type="SUPFAM" id="SSF51391">
    <property type="entry name" value="Thiamin phosphate synthase"/>
    <property type="match status" value="1"/>
</dbReference>
<dbReference type="InterPro" id="IPR020476">
    <property type="entry name" value="Nudix_hydrolase"/>
</dbReference>
<dbReference type="PANTHER" id="PTHR47707">
    <property type="entry name" value="8-OXO-DGTP DIPHOSPHATASE"/>
    <property type="match status" value="1"/>
</dbReference>
<keyword evidence="8" id="KW-0460">Magnesium</keyword>
<protein>
    <recommendedName>
        <fullName evidence="11">8-oxo-dGTP diphosphatase</fullName>
        <ecNumber evidence="11">3.6.1.55</ecNumber>
    </recommendedName>
</protein>
<keyword evidence="7" id="KW-0378">Hydrolase</keyword>
<dbReference type="InterPro" id="IPR015797">
    <property type="entry name" value="NUDIX_hydrolase-like_dom_sf"/>
</dbReference>
<dbReference type="GO" id="GO:0008413">
    <property type="term" value="F:8-oxo-7,8-dihydroguanosine triphosphate pyrophosphatase activity"/>
    <property type="evidence" value="ECO:0007669"/>
    <property type="project" value="InterPro"/>
</dbReference>
<dbReference type="PANTHER" id="PTHR47707:SF1">
    <property type="entry name" value="NUDIX HYDROLASE FAMILY PROTEIN"/>
    <property type="match status" value="1"/>
</dbReference>
<evidence type="ECO:0000256" key="5">
    <source>
        <dbReference type="ARBA" id="ARBA00022723"/>
    </source>
</evidence>
<dbReference type="SUPFAM" id="SSF55811">
    <property type="entry name" value="Nudix"/>
    <property type="match status" value="1"/>
</dbReference>
<dbReference type="AlphaFoldDB" id="A0A3B0W141"/>
<feature type="domain" description="Nudix hydrolase" evidence="12">
    <location>
        <begin position="1"/>
        <end position="128"/>
    </location>
</feature>
<dbReference type="InterPro" id="IPR000086">
    <property type="entry name" value="NUDIX_hydrolase_dom"/>
</dbReference>
<comment type="catalytic activity">
    <reaction evidence="10">
        <text>8-oxo-dGTP + H2O = 8-oxo-dGMP + diphosphate + H(+)</text>
        <dbReference type="Rhea" id="RHEA:31575"/>
        <dbReference type="ChEBI" id="CHEBI:15377"/>
        <dbReference type="ChEBI" id="CHEBI:15378"/>
        <dbReference type="ChEBI" id="CHEBI:33019"/>
        <dbReference type="ChEBI" id="CHEBI:63224"/>
        <dbReference type="ChEBI" id="CHEBI:77896"/>
        <dbReference type="EC" id="3.6.1.55"/>
    </reaction>
</comment>
<dbReference type="GO" id="GO:0006281">
    <property type="term" value="P:DNA repair"/>
    <property type="evidence" value="ECO:0007669"/>
    <property type="project" value="UniProtKB-KW"/>
</dbReference>
<dbReference type="GO" id="GO:0006260">
    <property type="term" value="P:DNA replication"/>
    <property type="evidence" value="ECO:0007669"/>
    <property type="project" value="UniProtKB-KW"/>
</dbReference>
<dbReference type="InterPro" id="IPR047127">
    <property type="entry name" value="MutT-like"/>
</dbReference>
<dbReference type="NCBIfam" id="NF006530">
    <property type="entry name" value="PRK08999.1"/>
    <property type="match status" value="1"/>
</dbReference>
<dbReference type="InterPro" id="IPR022998">
    <property type="entry name" value="ThiamineP_synth_TenI"/>
</dbReference>
<comment type="similarity">
    <text evidence="2">Belongs to the Nudix hydrolase family.</text>
</comment>
<dbReference type="GO" id="GO:0009228">
    <property type="term" value="P:thiamine biosynthetic process"/>
    <property type="evidence" value="ECO:0007669"/>
    <property type="project" value="UniProtKB-KW"/>
</dbReference>
<keyword evidence="3" id="KW-0515">Mutator protein</keyword>
<sequence>MNYKEIAIGVLQRAGQVCLTLRQSHQSFAGVWEFPGGKIEPNETIEQALKREFKEELGVNTFDWQPLITIPWQYDGFAVRLNVYCCHQFQGEPSGCEGQTLRWVPINALTEMTFPEANRGIVTALQLPDRYLISGEFHSEEDALARLKKALKQSASFAQLRAKQMEPESFIALAQQAISLAHQCSAKLLLNGSPELLKELPQADGIQLASHAIFNYTERPIAKDKLLGVSTHNKSEIEQALKIDADFILLSPIKKTASHPEMAGMSWQRFAELTVNIPIPVFALGGMTPEDITTAKQYGAQGVAAISGFWPIV</sequence>
<keyword evidence="6" id="KW-0227">DNA damage</keyword>
<dbReference type="PROSITE" id="PS51462">
    <property type="entry name" value="NUDIX"/>
    <property type="match status" value="1"/>
</dbReference>
<dbReference type="InterPro" id="IPR036206">
    <property type="entry name" value="ThiamineP_synth_sf"/>
</dbReference>
<organism evidence="13">
    <name type="scientific">hydrothermal vent metagenome</name>
    <dbReference type="NCBI Taxonomy" id="652676"/>
    <lineage>
        <taxon>unclassified sequences</taxon>
        <taxon>metagenomes</taxon>
        <taxon>ecological metagenomes</taxon>
    </lineage>
</organism>
<reference evidence="13" key="1">
    <citation type="submission" date="2018-06" db="EMBL/GenBank/DDBJ databases">
        <authorList>
            <person name="Zhirakovskaya E."/>
        </authorList>
    </citation>
    <scope>NUCLEOTIDE SEQUENCE</scope>
</reference>
<dbReference type="InterPro" id="IPR013785">
    <property type="entry name" value="Aldolase_TIM"/>
</dbReference>
<dbReference type="PRINTS" id="PR00502">
    <property type="entry name" value="NUDIXFAMILY"/>
</dbReference>
<proteinExistence type="inferred from homology"/>
<dbReference type="NCBIfam" id="TIGR00586">
    <property type="entry name" value="mutt"/>
    <property type="match status" value="1"/>
</dbReference>
<dbReference type="CDD" id="cd00564">
    <property type="entry name" value="TMP_TenI"/>
    <property type="match status" value="1"/>
</dbReference>
<dbReference type="PROSITE" id="PS00893">
    <property type="entry name" value="NUDIX_BOX"/>
    <property type="match status" value="1"/>
</dbReference>
<dbReference type="CDD" id="cd03425">
    <property type="entry name" value="NUDIX_MutT_NudA_like"/>
    <property type="match status" value="1"/>
</dbReference>
<comment type="cofactor">
    <cofactor evidence="1">
        <name>Mg(2+)</name>
        <dbReference type="ChEBI" id="CHEBI:18420"/>
    </cofactor>
</comment>
<dbReference type="GO" id="GO:0044716">
    <property type="term" value="F:8-oxo-GDP phosphatase activity"/>
    <property type="evidence" value="ECO:0007669"/>
    <property type="project" value="TreeGrafter"/>
</dbReference>
<evidence type="ECO:0000256" key="4">
    <source>
        <dbReference type="ARBA" id="ARBA00022705"/>
    </source>
</evidence>
<dbReference type="Gene3D" id="3.20.20.70">
    <property type="entry name" value="Aldolase class I"/>
    <property type="match status" value="1"/>
</dbReference>
<evidence type="ECO:0000256" key="9">
    <source>
        <dbReference type="ARBA" id="ARBA00023204"/>
    </source>
</evidence>
<evidence type="ECO:0000256" key="1">
    <source>
        <dbReference type="ARBA" id="ARBA00001946"/>
    </source>
</evidence>
<evidence type="ECO:0000256" key="11">
    <source>
        <dbReference type="ARBA" id="ARBA00038905"/>
    </source>
</evidence>
<evidence type="ECO:0000256" key="6">
    <source>
        <dbReference type="ARBA" id="ARBA00022763"/>
    </source>
</evidence>
<dbReference type="Pfam" id="PF02581">
    <property type="entry name" value="TMP-TENI"/>
    <property type="match status" value="1"/>
</dbReference>
<evidence type="ECO:0000259" key="12">
    <source>
        <dbReference type="PROSITE" id="PS51462"/>
    </source>
</evidence>
<keyword evidence="5" id="KW-0479">Metal-binding</keyword>
<keyword evidence="4" id="KW-0235">DNA replication</keyword>
<evidence type="ECO:0000256" key="7">
    <source>
        <dbReference type="ARBA" id="ARBA00022801"/>
    </source>
</evidence>